<dbReference type="Proteomes" id="UP001494588">
    <property type="component" value="Unassembled WGS sequence"/>
</dbReference>
<evidence type="ECO:0000313" key="2">
    <source>
        <dbReference type="Proteomes" id="UP001494588"/>
    </source>
</evidence>
<proteinExistence type="predicted"/>
<dbReference type="InterPro" id="IPR005501">
    <property type="entry name" value="LamB/YcsF/PxpA-like"/>
</dbReference>
<organism evidence="1 2">
    <name type="scientific">Paraburkholderia sabiae</name>
    <dbReference type="NCBI Taxonomy" id="273251"/>
    <lineage>
        <taxon>Bacteria</taxon>
        <taxon>Pseudomonadati</taxon>
        <taxon>Pseudomonadota</taxon>
        <taxon>Betaproteobacteria</taxon>
        <taxon>Burkholderiales</taxon>
        <taxon>Burkholderiaceae</taxon>
        <taxon>Paraburkholderia</taxon>
    </lineage>
</organism>
<dbReference type="NCBIfam" id="NF003814">
    <property type="entry name" value="PRK05406.1-3"/>
    <property type="match status" value="1"/>
</dbReference>
<keyword evidence="1" id="KW-0378">Hydrolase</keyword>
<accession>A0ABU9QRT8</accession>
<keyword evidence="2" id="KW-1185">Reference proteome</keyword>
<gene>
    <name evidence="1" type="primary">pxpA</name>
    <name evidence="1" type="ORF">V4C55_39820</name>
</gene>
<evidence type="ECO:0000313" key="1">
    <source>
        <dbReference type="EMBL" id="MEM5291878.1"/>
    </source>
</evidence>
<comment type="caution">
    <text evidence="1">The sequence shown here is derived from an EMBL/GenBank/DDBJ whole genome shotgun (WGS) entry which is preliminary data.</text>
</comment>
<name>A0ABU9QRT8_9BURK</name>
<dbReference type="PANTHER" id="PTHR30292:SF0">
    <property type="entry name" value="5-OXOPROLINASE SUBUNIT A"/>
    <property type="match status" value="1"/>
</dbReference>
<dbReference type="SUPFAM" id="SSF88713">
    <property type="entry name" value="Glycoside hydrolase/deacetylase"/>
    <property type="match status" value="1"/>
</dbReference>
<dbReference type="PANTHER" id="PTHR30292">
    <property type="entry name" value="UNCHARACTERIZED PROTEIN YBGL-RELATED"/>
    <property type="match status" value="1"/>
</dbReference>
<dbReference type="InterPro" id="IPR011330">
    <property type="entry name" value="Glyco_hydro/deAcase_b/a-brl"/>
</dbReference>
<dbReference type="NCBIfam" id="NF003816">
    <property type="entry name" value="PRK05406.1-5"/>
    <property type="match status" value="1"/>
</dbReference>
<dbReference type="GO" id="GO:0017168">
    <property type="term" value="F:5-oxoprolinase (ATP-hydrolyzing) activity"/>
    <property type="evidence" value="ECO:0007669"/>
    <property type="project" value="UniProtKB-EC"/>
</dbReference>
<dbReference type="EC" id="3.5.2.9" evidence="1"/>
<protein>
    <submittedName>
        <fullName evidence="1">5-oxoprolinase subunit PxpA</fullName>
        <ecNumber evidence="1">3.5.2.9</ecNumber>
    </submittedName>
</protein>
<sequence length="262" mass="28167">MQETDVSEKTIDLNVDIGEGFEHDVELIEYASSVNIACGWHAGDPLTMRRVTTEAIRKGVAVGAHPSFPDRENFGRVPMRLPTDEIYAGVQYQVGALAAVVAGLNGELSHVKPHGALYNMAEMDEELAFAIVRAIRDYDPRLAIYGLAGGQLVRVAHEAGLPAIDEAFADRGYTADGKLVPRSDPGAFLDTDEASKAQVVDIIDRHCVRSVDGQSVSLRARSICLHGDGAHAVDFARMLRKHLARAGVGVIAPVPQIVGQHA</sequence>
<dbReference type="Gene3D" id="3.20.20.370">
    <property type="entry name" value="Glycoside hydrolase/deacetylase"/>
    <property type="match status" value="1"/>
</dbReference>
<reference evidence="1 2" key="1">
    <citation type="submission" date="2024-01" db="EMBL/GenBank/DDBJ databases">
        <title>The diversity of rhizobia nodulating Mimosa spp. in eleven states of Brazil covering several biomes is determined by host plant, location, and edaphic factors.</title>
        <authorList>
            <person name="Rouws L."/>
            <person name="Barauna A."/>
            <person name="Beukes C."/>
            <person name="De Faria S.M."/>
            <person name="Gross E."/>
            <person name="Dos Reis Junior F.B."/>
            <person name="Simon M."/>
            <person name="Maluk M."/>
            <person name="Odee D.W."/>
            <person name="Kenicer G."/>
            <person name="Young J.P.W."/>
            <person name="Reis V.M."/>
            <person name="Zilli J."/>
            <person name="James E.K."/>
        </authorList>
    </citation>
    <scope>NUCLEOTIDE SEQUENCE [LARGE SCALE GENOMIC DNA]</scope>
    <source>
        <strain evidence="1 2">JPY77</strain>
    </source>
</reference>
<dbReference type="RefSeq" id="WP_201661566.1">
    <property type="nucleotide sequence ID" value="NZ_CP125297.1"/>
</dbReference>
<dbReference type="Pfam" id="PF03746">
    <property type="entry name" value="LamB_YcsF"/>
    <property type="match status" value="1"/>
</dbReference>
<dbReference type="EMBL" id="JAZHGC010000062">
    <property type="protein sequence ID" value="MEM5291878.1"/>
    <property type="molecule type" value="Genomic_DNA"/>
</dbReference>